<evidence type="ECO:0000313" key="4">
    <source>
        <dbReference type="Proteomes" id="UP000054516"/>
    </source>
</evidence>
<reference evidence="3" key="1">
    <citation type="submission" date="2016-03" db="EMBL/GenBank/DDBJ databases">
        <title>Draft genome sequence of Rosellinia necatrix.</title>
        <authorList>
            <person name="Kanematsu S."/>
        </authorList>
    </citation>
    <scope>NUCLEOTIDE SEQUENCE [LARGE SCALE GENOMIC DNA]</scope>
    <source>
        <strain evidence="3">W97</strain>
    </source>
</reference>
<gene>
    <name evidence="3" type="ORF">SAMD00023353_2900460</name>
</gene>
<dbReference type="AlphaFoldDB" id="A0A1W2TJH6"/>
<feature type="region of interest" description="Disordered" evidence="1">
    <location>
        <begin position="1"/>
        <end position="35"/>
    </location>
</feature>
<dbReference type="EMBL" id="DF977474">
    <property type="protein sequence ID" value="GAP88376.1"/>
    <property type="molecule type" value="Genomic_DNA"/>
</dbReference>
<accession>A0A1W2TJH6</accession>
<dbReference type="OrthoDB" id="4665819at2759"/>
<keyword evidence="4" id="KW-1185">Reference proteome</keyword>
<evidence type="ECO:0000313" key="3">
    <source>
        <dbReference type="EMBL" id="GAP88376.1"/>
    </source>
</evidence>
<sequence length="212" mass="23173">MASRPSVDSTRSTSPLIQNPTFQPPPKHSATHGQTADNDTATIIRLSDAVLAFRILALISAAVVGINFAILGELYNTETILLLVLVWVAVAWDGLVLISLSRKQSLRVSLVLNGGKTFRLGPRADNEEGERREYGCLRAFWVDLLLASAALAATIYNKVLGDGYHRPAVRLNWFPVAFHIAIVLLTVSPALTTAHVRLERTETVEMPRIALP</sequence>
<feature type="compositionally biased region" description="Polar residues" evidence="1">
    <location>
        <begin position="1"/>
        <end position="21"/>
    </location>
</feature>
<keyword evidence="2" id="KW-0812">Transmembrane</keyword>
<feature type="transmembrane region" description="Helical" evidence="2">
    <location>
        <begin position="51"/>
        <end position="74"/>
    </location>
</feature>
<name>A0A1W2TJH6_ROSNE</name>
<proteinExistence type="predicted"/>
<keyword evidence="2" id="KW-1133">Transmembrane helix</keyword>
<evidence type="ECO:0000256" key="2">
    <source>
        <dbReference type="SAM" id="Phobius"/>
    </source>
</evidence>
<dbReference type="Proteomes" id="UP000054516">
    <property type="component" value="Unassembled WGS sequence"/>
</dbReference>
<protein>
    <submittedName>
        <fullName evidence="3">Uncharacterized protein</fullName>
    </submittedName>
</protein>
<feature type="transmembrane region" description="Helical" evidence="2">
    <location>
        <begin position="139"/>
        <end position="156"/>
    </location>
</feature>
<feature type="transmembrane region" description="Helical" evidence="2">
    <location>
        <begin position="80"/>
        <end position="100"/>
    </location>
</feature>
<keyword evidence="2" id="KW-0472">Membrane</keyword>
<feature type="transmembrane region" description="Helical" evidence="2">
    <location>
        <begin position="176"/>
        <end position="198"/>
    </location>
</feature>
<evidence type="ECO:0000256" key="1">
    <source>
        <dbReference type="SAM" id="MobiDB-lite"/>
    </source>
</evidence>
<organism evidence="3">
    <name type="scientific">Rosellinia necatrix</name>
    <name type="common">White root-rot fungus</name>
    <dbReference type="NCBI Taxonomy" id="77044"/>
    <lineage>
        <taxon>Eukaryota</taxon>
        <taxon>Fungi</taxon>
        <taxon>Dikarya</taxon>
        <taxon>Ascomycota</taxon>
        <taxon>Pezizomycotina</taxon>
        <taxon>Sordariomycetes</taxon>
        <taxon>Xylariomycetidae</taxon>
        <taxon>Xylariales</taxon>
        <taxon>Xylariaceae</taxon>
        <taxon>Rosellinia</taxon>
    </lineage>
</organism>